<keyword evidence="3" id="KW-1185">Reference proteome</keyword>
<proteinExistence type="predicted"/>
<sequence length="272" mass="31034">MADPQEKQGEWVRTGRIDATRSDIDDTHAFVKFKLREYEEHNFQDDELWELFKEDFNSFTEQIFKSCNQTWIRRLRILLRAHGIWINKGRNTTVPKALYQTVIEDQPVEWTDFEINEHLSLGGTFNPGRITYRLKMRQNQPPSPPVFQILIQQENVTQTPTMPPVIPTTPPVIPIPLAPAVLTIPYVPPNQATVQDHGRELPNLVKMYTDKSKHSGENNNFDRNPQYPAHTHPRSGPSVPQPGPSTAPPPGPSVPQRLSIRAGWSCVSSSVY</sequence>
<dbReference type="Proteomes" id="UP000192927">
    <property type="component" value="Unassembled WGS sequence"/>
</dbReference>
<dbReference type="AlphaFoldDB" id="A0A1W5DCG6"/>
<dbReference type="EMBL" id="FWEW01003741">
    <property type="protein sequence ID" value="SLM40776.1"/>
    <property type="molecule type" value="Genomic_DNA"/>
</dbReference>
<reference evidence="3" key="1">
    <citation type="submission" date="2017-03" db="EMBL/GenBank/DDBJ databases">
        <authorList>
            <person name="Sharma R."/>
            <person name="Thines M."/>
        </authorList>
    </citation>
    <scope>NUCLEOTIDE SEQUENCE [LARGE SCALE GENOMIC DNA]</scope>
</reference>
<organism evidence="2 3">
    <name type="scientific">Lasallia pustulata</name>
    <dbReference type="NCBI Taxonomy" id="136370"/>
    <lineage>
        <taxon>Eukaryota</taxon>
        <taxon>Fungi</taxon>
        <taxon>Dikarya</taxon>
        <taxon>Ascomycota</taxon>
        <taxon>Pezizomycotina</taxon>
        <taxon>Lecanoromycetes</taxon>
        <taxon>OSLEUM clade</taxon>
        <taxon>Umbilicariomycetidae</taxon>
        <taxon>Umbilicariales</taxon>
        <taxon>Umbilicariaceae</taxon>
        <taxon>Lasallia</taxon>
    </lineage>
</organism>
<feature type="region of interest" description="Disordered" evidence="1">
    <location>
        <begin position="211"/>
        <end position="260"/>
    </location>
</feature>
<evidence type="ECO:0000313" key="2">
    <source>
        <dbReference type="EMBL" id="SLM40776.1"/>
    </source>
</evidence>
<protein>
    <submittedName>
        <fullName evidence="2">Uncharacterized protein</fullName>
    </submittedName>
</protein>
<evidence type="ECO:0000313" key="3">
    <source>
        <dbReference type="Proteomes" id="UP000192927"/>
    </source>
</evidence>
<accession>A0A1W5DCG6</accession>
<name>A0A1W5DCG6_9LECA</name>
<evidence type="ECO:0000256" key="1">
    <source>
        <dbReference type="SAM" id="MobiDB-lite"/>
    </source>
</evidence>
<feature type="compositionally biased region" description="Pro residues" evidence="1">
    <location>
        <begin position="239"/>
        <end position="253"/>
    </location>
</feature>